<gene>
    <name evidence="4" type="ORF">MNBD_ALPHA01-1990</name>
</gene>
<dbReference type="InterPro" id="IPR016163">
    <property type="entry name" value="Ald_DH_C"/>
</dbReference>
<dbReference type="EMBL" id="UOEJ01000159">
    <property type="protein sequence ID" value="VAW02244.1"/>
    <property type="molecule type" value="Genomic_DNA"/>
</dbReference>
<reference evidence="4" key="1">
    <citation type="submission" date="2018-06" db="EMBL/GenBank/DDBJ databases">
        <authorList>
            <person name="Zhirakovskaya E."/>
        </authorList>
    </citation>
    <scope>NUCLEOTIDE SEQUENCE</scope>
</reference>
<sequence>MTVFPQPNFLKTKAVGVRDIFVNDIIDHKKITSDIQAFLDMCHGHFIDGKWVDGVTTKRIEIINPATASVISHVQSGGLSEVDMAVSAARRAFDSGVWSKKVPVERARILFRLADLIEIHASQISQLEALDIGVSREMMQNIGVKLAADQLRYYAGWITKINGETITNSRPRDAGREFLTYTEKEPVGVVGQITPWNFPFAMAVQKIAPAIAAGCTVVLKPAEDAPLSTMYLAGLIAKTGLPPGVFNLVNGYGRKAGAAIASHVGIDKVSFTGSTDVGKEIIRAASGNLKRTTLELGGKSPVILLRDANLAEAIPAAARAIFFLSGQNCMAGSRLLVHEDIYEQVIDGLKAKAEAMTIGAGMEATYDIGPLISKKQLTRVLAYIDIGVSEGARLITGGRPAEGKPGYFVEPTIFADCDPGMRIVKEEIFGPVLTIQKFNTTDLDEIAALANDNIFGLSASVWTTDLARGHKLARRIKSGQVGINVHAAVDPATPFGGYKQSGWGREFGREGLEPYLETKAITAYL</sequence>
<proteinExistence type="inferred from homology"/>
<dbReference type="Gene3D" id="3.40.309.10">
    <property type="entry name" value="Aldehyde Dehydrogenase, Chain A, domain 2"/>
    <property type="match status" value="1"/>
</dbReference>
<dbReference type="GO" id="GO:0004029">
    <property type="term" value="F:aldehyde dehydrogenase (NAD+) activity"/>
    <property type="evidence" value="ECO:0007669"/>
    <property type="project" value="UniProtKB-EC"/>
</dbReference>
<dbReference type="FunFam" id="3.40.605.10:FF:000007">
    <property type="entry name" value="NAD/NADP-dependent betaine aldehyde dehydrogenase"/>
    <property type="match status" value="1"/>
</dbReference>
<feature type="domain" description="Aldehyde dehydrogenase" evidence="3">
    <location>
        <begin position="51"/>
        <end position="521"/>
    </location>
</feature>
<accession>A0A3B0T099</accession>
<dbReference type="PROSITE" id="PS00687">
    <property type="entry name" value="ALDEHYDE_DEHYDR_GLU"/>
    <property type="match status" value="1"/>
</dbReference>
<protein>
    <submittedName>
        <fullName evidence="4">Aldehyde dehydrogenase</fullName>
        <ecNumber evidence="4">1.2.1.3</ecNumber>
    </submittedName>
</protein>
<evidence type="ECO:0000313" key="4">
    <source>
        <dbReference type="EMBL" id="VAW02244.1"/>
    </source>
</evidence>
<evidence type="ECO:0000259" key="3">
    <source>
        <dbReference type="Pfam" id="PF00171"/>
    </source>
</evidence>
<dbReference type="SUPFAM" id="SSF53720">
    <property type="entry name" value="ALDH-like"/>
    <property type="match status" value="1"/>
</dbReference>
<dbReference type="PANTHER" id="PTHR11699">
    <property type="entry name" value="ALDEHYDE DEHYDROGENASE-RELATED"/>
    <property type="match status" value="1"/>
</dbReference>
<dbReference type="InterPro" id="IPR016162">
    <property type="entry name" value="Ald_DH_N"/>
</dbReference>
<dbReference type="FunFam" id="3.40.309.10:FF:000012">
    <property type="entry name" value="Betaine aldehyde dehydrogenase"/>
    <property type="match status" value="1"/>
</dbReference>
<organism evidence="4">
    <name type="scientific">hydrothermal vent metagenome</name>
    <dbReference type="NCBI Taxonomy" id="652676"/>
    <lineage>
        <taxon>unclassified sequences</taxon>
        <taxon>metagenomes</taxon>
        <taxon>ecological metagenomes</taxon>
    </lineage>
</organism>
<evidence type="ECO:0000256" key="1">
    <source>
        <dbReference type="ARBA" id="ARBA00009986"/>
    </source>
</evidence>
<evidence type="ECO:0000256" key="2">
    <source>
        <dbReference type="ARBA" id="ARBA00023002"/>
    </source>
</evidence>
<dbReference type="AlphaFoldDB" id="A0A3B0T099"/>
<dbReference type="EC" id="1.2.1.3" evidence="4"/>
<dbReference type="InterPro" id="IPR029510">
    <property type="entry name" value="Ald_DH_CS_GLU"/>
</dbReference>
<dbReference type="InterPro" id="IPR015590">
    <property type="entry name" value="Aldehyde_DH_dom"/>
</dbReference>
<dbReference type="InterPro" id="IPR016161">
    <property type="entry name" value="Ald_DH/histidinol_DH"/>
</dbReference>
<dbReference type="Pfam" id="PF00171">
    <property type="entry name" value="Aldedh"/>
    <property type="match status" value="1"/>
</dbReference>
<keyword evidence="2 4" id="KW-0560">Oxidoreductase</keyword>
<comment type="similarity">
    <text evidence="1">Belongs to the aldehyde dehydrogenase family.</text>
</comment>
<dbReference type="InterPro" id="IPR016160">
    <property type="entry name" value="Ald_DH_CS_CYS"/>
</dbReference>
<dbReference type="PROSITE" id="PS00070">
    <property type="entry name" value="ALDEHYDE_DEHYDR_CYS"/>
    <property type="match status" value="1"/>
</dbReference>
<name>A0A3B0T099_9ZZZZ</name>
<dbReference type="Gene3D" id="3.40.605.10">
    <property type="entry name" value="Aldehyde Dehydrogenase, Chain A, domain 1"/>
    <property type="match status" value="1"/>
</dbReference>